<feature type="chain" id="PRO_5030011961" description="Argininosuccinate lyase" evidence="1">
    <location>
        <begin position="25"/>
        <end position="122"/>
    </location>
</feature>
<proteinExistence type="predicted"/>
<reference evidence="2 5" key="2">
    <citation type="submission" date="2023-11" db="EMBL/GenBank/DDBJ databases">
        <title>MicrobeMod: A computational toolkit for identifying prokaryotic methylation and restriction-modification with nanopore sequencing.</title>
        <authorList>
            <person name="Crits-Christoph A."/>
            <person name="Kang S.C."/>
            <person name="Lee H."/>
            <person name="Ostrov N."/>
        </authorList>
    </citation>
    <scope>NUCLEOTIDE SEQUENCE [LARGE SCALE GENOMIC DNA]</scope>
    <source>
        <strain evidence="2 5">ATCC 29145</strain>
    </source>
</reference>
<evidence type="ECO:0000313" key="5">
    <source>
        <dbReference type="Proteomes" id="UP001277471"/>
    </source>
</evidence>
<accession>A0A0N7I7L0</accession>
<dbReference type="GeneID" id="56451736"/>
<sequence length="122" mass="13508">MTSIFAKGAAAVAALFLLHGAALAGQQDFTIANETGYALKHIYVSESANEKWDEDILGRDVLDDGEEFELSFDKAEKTCKWDMKVIYDDGESAVWQNLNLCKISKLTLRWNKNTGVTSASIE</sequence>
<dbReference type="KEGG" id="abf:AMK58_04780"/>
<dbReference type="Proteomes" id="UP000298774">
    <property type="component" value="Chromosome"/>
</dbReference>
<dbReference type="EMBL" id="JAWXYC010000004">
    <property type="protein sequence ID" value="MDX5953450.1"/>
    <property type="molecule type" value="Genomic_DNA"/>
</dbReference>
<dbReference type="Proteomes" id="UP001277471">
    <property type="component" value="Unassembled WGS sequence"/>
</dbReference>
<keyword evidence="5" id="KW-1185">Reference proteome</keyword>
<reference evidence="3 4" key="1">
    <citation type="submission" date="2018-09" db="EMBL/GenBank/DDBJ databases">
        <title>Whole genome based analysis of evolution and adaptive divergence in Indian and Brazilian strains of Azospirillum brasilense.</title>
        <authorList>
            <person name="Singh C."/>
            <person name="Tripathi A.K."/>
        </authorList>
    </citation>
    <scope>NUCLEOTIDE SEQUENCE [LARGE SCALE GENOMIC DNA]</scope>
    <source>
        <strain evidence="3 4">MTCC4038</strain>
    </source>
</reference>
<dbReference type="RefSeq" id="WP_035672341.1">
    <property type="nucleotide sequence ID" value="NZ_CP012914.1"/>
</dbReference>
<dbReference type="AlphaFoldDB" id="A0A0N7I7L0"/>
<evidence type="ECO:0000313" key="2">
    <source>
        <dbReference type="EMBL" id="MDX5953450.1"/>
    </source>
</evidence>
<evidence type="ECO:0000256" key="1">
    <source>
        <dbReference type="SAM" id="SignalP"/>
    </source>
</evidence>
<organism evidence="3 4">
    <name type="scientific">Azospirillum brasilense</name>
    <dbReference type="NCBI Taxonomy" id="192"/>
    <lineage>
        <taxon>Bacteria</taxon>
        <taxon>Pseudomonadati</taxon>
        <taxon>Pseudomonadota</taxon>
        <taxon>Alphaproteobacteria</taxon>
        <taxon>Rhodospirillales</taxon>
        <taxon>Azospirillaceae</taxon>
        <taxon>Azospirillum</taxon>
    </lineage>
</organism>
<name>A0A0N7I7L0_AZOBR</name>
<evidence type="ECO:0000313" key="4">
    <source>
        <dbReference type="Proteomes" id="UP000298774"/>
    </source>
</evidence>
<protein>
    <recommendedName>
        <fullName evidence="6">Argininosuccinate lyase</fullName>
    </recommendedName>
</protein>
<evidence type="ECO:0008006" key="6">
    <source>
        <dbReference type="Google" id="ProtNLM"/>
    </source>
</evidence>
<gene>
    <name evidence="3" type="ORF">D3868_12880</name>
    <name evidence="2" type="ORF">SIM66_19935</name>
</gene>
<dbReference type="EMBL" id="CP032339">
    <property type="protein sequence ID" value="QCO09846.1"/>
    <property type="molecule type" value="Genomic_DNA"/>
</dbReference>
<feature type="signal peptide" evidence="1">
    <location>
        <begin position="1"/>
        <end position="24"/>
    </location>
</feature>
<keyword evidence="1" id="KW-0732">Signal</keyword>
<evidence type="ECO:0000313" key="3">
    <source>
        <dbReference type="EMBL" id="QCO09846.1"/>
    </source>
</evidence>